<feature type="transmembrane region" description="Helical" evidence="8">
    <location>
        <begin position="373"/>
        <end position="390"/>
    </location>
</feature>
<organism evidence="10 11">
    <name type="scientific">Smittium simulii</name>
    <dbReference type="NCBI Taxonomy" id="133385"/>
    <lineage>
        <taxon>Eukaryota</taxon>
        <taxon>Fungi</taxon>
        <taxon>Fungi incertae sedis</taxon>
        <taxon>Zoopagomycota</taxon>
        <taxon>Kickxellomycotina</taxon>
        <taxon>Harpellomycetes</taxon>
        <taxon>Harpellales</taxon>
        <taxon>Legeriomycetaceae</taxon>
        <taxon>Smittium</taxon>
    </lineage>
</organism>
<dbReference type="InterPro" id="IPR020846">
    <property type="entry name" value="MFS_dom"/>
</dbReference>
<evidence type="ECO:0000256" key="5">
    <source>
        <dbReference type="ARBA" id="ARBA00022989"/>
    </source>
</evidence>
<evidence type="ECO:0000256" key="1">
    <source>
        <dbReference type="ARBA" id="ARBA00004127"/>
    </source>
</evidence>
<comment type="subcellular location">
    <subcellularLocation>
        <location evidence="1">Endomembrane system</location>
        <topology evidence="1">Multi-pass membrane protein</topology>
    </subcellularLocation>
</comment>
<dbReference type="PROSITE" id="PS50850">
    <property type="entry name" value="MFS"/>
    <property type="match status" value="1"/>
</dbReference>
<evidence type="ECO:0000259" key="9">
    <source>
        <dbReference type="PROSITE" id="PS50850"/>
    </source>
</evidence>
<feature type="compositionally biased region" description="Polar residues" evidence="7">
    <location>
        <begin position="7"/>
        <end position="21"/>
    </location>
</feature>
<feature type="transmembrane region" description="Helical" evidence="8">
    <location>
        <begin position="137"/>
        <end position="159"/>
    </location>
</feature>
<dbReference type="Proteomes" id="UP000245383">
    <property type="component" value="Unassembled WGS sequence"/>
</dbReference>
<feature type="transmembrane region" description="Helical" evidence="8">
    <location>
        <begin position="242"/>
        <end position="259"/>
    </location>
</feature>
<dbReference type="STRING" id="133385.A0A2T9Y835"/>
<dbReference type="FunFam" id="1.20.1720.10:FF:000013">
    <property type="entry name" value="Related to multidrug resistance proteins"/>
    <property type="match status" value="1"/>
</dbReference>
<keyword evidence="5 8" id="KW-1133">Transmembrane helix</keyword>
<dbReference type="PRINTS" id="PR01036">
    <property type="entry name" value="TCRTETB"/>
</dbReference>
<proteinExistence type="inferred from homology"/>
<evidence type="ECO:0000256" key="3">
    <source>
        <dbReference type="ARBA" id="ARBA00022448"/>
    </source>
</evidence>
<feature type="transmembrane region" description="Helical" evidence="8">
    <location>
        <begin position="198"/>
        <end position="221"/>
    </location>
</feature>
<sequence length="560" mass="60185">MAKNQLPFPNTNSSPDIDQSVSTKPKKFVLEFDAQGIPILSKQRIILAVIALCIAIFLASLDGTIVATALPKITNNFNAANSAHWLVTANLLANTCFQPLFGKISDIFGRKETLILAIFIFEAGSAISGIVNSINLLIFSRALTGIGAAGIVVMVQIVVSEMVPIRERGKYTGFIGLAFGMASVVGPLLGGVFTDNVGYRWCFFINLPVGLVAGVVIAFLVKTKKPQGSVISKIKRFDFIGALLLIAGLVMFIIGLSFGGTEYPWSSATVLCLLIGGVLFLVLYILYDLKLAKEPILPLDLFYRRNLWSSVCAQFFMSFGLYGIIYIIPSYDTAVHNASASDSGISLLPFVLTMVVFSILGGVGITRTGKYIIMFRVGTASMALGIGLLATINQNTKKVLTIFYLALCGIGCGLSMQSFLICAQAAVPRTFIAGATSVIAFSRILSGAIGITLSTLVQKSVLTPKIKALIQKYPDNIDYIQKSIKNTSLIHSLPMGEDLKYSLINIYVSSITKAFIMFCAVLCLSFAITLISRHIPFEQAADPAKKIADSPPSNNNSGTI</sequence>
<dbReference type="AlphaFoldDB" id="A0A2T9Y835"/>
<feature type="domain" description="Major facilitator superfamily (MFS) profile" evidence="9">
    <location>
        <begin position="48"/>
        <end position="537"/>
    </location>
</feature>
<dbReference type="Gene3D" id="1.20.1250.20">
    <property type="entry name" value="MFS general substrate transporter like domains"/>
    <property type="match status" value="2"/>
</dbReference>
<feature type="transmembrane region" description="Helical" evidence="8">
    <location>
        <begin position="82"/>
        <end position="101"/>
    </location>
</feature>
<keyword evidence="3" id="KW-0813">Transport</keyword>
<dbReference type="SUPFAM" id="SSF103473">
    <property type="entry name" value="MFS general substrate transporter"/>
    <property type="match status" value="2"/>
</dbReference>
<dbReference type="GO" id="GO:0022857">
    <property type="term" value="F:transmembrane transporter activity"/>
    <property type="evidence" value="ECO:0007669"/>
    <property type="project" value="InterPro"/>
</dbReference>
<evidence type="ECO:0000256" key="8">
    <source>
        <dbReference type="SAM" id="Phobius"/>
    </source>
</evidence>
<protein>
    <recommendedName>
        <fullName evidence="9">Major facilitator superfamily (MFS) profile domain-containing protein</fullName>
    </recommendedName>
</protein>
<dbReference type="OrthoDB" id="10021397at2759"/>
<dbReference type="PANTHER" id="PTHR23501">
    <property type="entry name" value="MAJOR FACILITATOR SUPERFAMILY"/>
    <property type="match status" value="1"/>
</dbReference>
<dbReference type="Pfam" id="PF07690">
    <property type="entry name" value="MFS_1"/>
    <property type="match status" value="1"/>
</dbReference>
<evidence type="ECO:0000313" key="10">
    <source>
        <dbReference type="EMBL" id="PVU88499.1"/>
    </source>
</evidence>
<feature type="transmembrane region" description="Helical" evidence="8">
    <location>
        <begin position="171"/>
        <end position="192"/>
    </location>
</feature>
<keyword evidence="4 8" id="KW-0812">Transmembrane</keyword>
<evidence type="ECO:0000256" key="6">
    <source>
        <dbReference type="ARBA" id="ARBA00023136"/>
    </source>
</evidence>
<comment type="similarity">
    <text evidence="2">Belongs to the major facilitator superfamily.</text>
</comment>
<dbReference type="InterPro" id="IPR036259">
    <property type="entry name" value="MFS_trans_sf"/>
</dbReference>
<feature type="transmembrane region" description="Helical" evidence="8">
    <location>
        <begin position="45"/>
        <end position="70"/>
    </location>
</feature>
<evidence type="ECO:0000256" key="7">
    <source>
        <dbReference type="SAM" id="MobiDB-lite"/>
    </source>
</evidence>
<dbReference type="GO" id="GO:0005886">
    <property type="term" value="C:plasma membrane"/>
    <property type="evidence" value="ECO:0007669"/>
    <property type="project" value="TreeGrafter"/>
</dbReference>
<dbReference type="EMBL" id="MBFR01000380">
    <property type="protein sequence ID" value="PVU88499.1"/>
    <property type="molecule type" value="Genomic_DNA"/>
</dbReference>
<feature type="transmembrane region" description="Helical" evidence="8">
    <location>
        <begin position="348"/>
        <end position="366"/>
    </location>
</feature>
<keyword evidence="11" id="KW-1185">Reference proteome</keyword>
<feature type="region of interest" description="Disordered" evidence="7">
    <location>
        <begin position="1"/>
        <end position="21"/>
    </location>
</feature>
<evidence type="ECO:0000313" key="11">
    <source>
        <dbReference type="Proteomes" id="UP000245383"/>
    </source>
</evidence>
<evidence type="ECO:0000256" key="4">
    <source>
        <dbReference type="ARBA" id="ARBA00022692"/>
    </source>
</evidence>
<dbReference type="GO" id="GO:0012505">
    <property type="term" value="C:endomembrane system"/>
    <property type="evidence" value="ECO:0007669"/>
    <property type="project" value="UniProtKB-SubCell"/>
</dbReference>
<feature type="transmembrane region" description="Helical" evidence="8">
    <location>
        <begin position="113"/>
        <end position="131"/>
    </location>
</feature>
<keyword evidence="6 8" id="KW-0472">Membrane</keyword>
<dbReference type="InterPro" id="IPR011701">
    <property type="entry name" value="MFS"/>
</dbReference>
<dbReference type="PANTHER" id="PTHR23501:SF191">
    <property type="entry name" value="VACUOLAR BASIC AMINO ACID TRANSPORTER 4"/>
    <property type="match status" value="1"/>
</dbReference>
<accession>A0A2T9Y835</accession>
<feature type="transmembrane region" description="Helical" evidence="8">
    <location>
        <begin position="265"/>
        <end position="287"/>
    </location>
</feature>
<feature type="transmembrane region" description="Helical" evidence="8">
    <location>
        <begin position="504"/>
        <end position="531"/>
    </location>
</feature>
<feature type="transmembrane region" description="Helical" evidence="8">
    <location>
        <begin position="307"/>
        <end position="328"/>
    </location>
</feature>
<gene>
    <name evidence="10" type="ORF">BB561_005818</name>
</gene>
<name>A0A2T9Y835_9FUNG</name>
<comment type="caution">
    <text evidence="10">The sequence shown here is derived from an EMBL/GenBank/DDBJ whole genome shotgun (WGS) entry which is preliminary data.</text>
</comment>
<dbReference type="CDD" id="cd17502">
    <property type="entry name" value="MFS_Azr1_MDR_like"/>
    <property type="match status" value="1"/>
</dbReference>
<reference evidence="10 11" key="1">
    <citation type="journal article" date="2018" name="MBio">
        <title>Comparative Genomics Reveals the Core Gene Toolbox for the Fungus-Insect Symbiosis.</title>
        <authorList>
            <person name="Wang Y."/>
            <person name="Stata M."/>
            <person name="Wang W."/>
            <person name="Stajich J.E."/>
            <person name="White M.M."/>
            <person name="Moncalvo J.M."/>
        </authorList>
    </citation>
    <scope>NUCLEOTIDE SEQUENCE [LARGE SCALE GENOMIC DNA]</scope>
    <source>
        <strain evidence="10 11">SWE-8-4</strain>
    </source>
</reference>
<feature type="transmembrane region" description="Helical" evidence="8">
    <location>
        <begin position="430"/>
        <end position="453"/>
    </location>
</feature>
<evidence type="ECO:0000256" key="2">
    <source>
        <dbReference type="ARBA" id="ARBA00008335"/>
    </source>
</evidence>
<feature type="transmembrane region" description="Helical" evidence="8">
    <location>
        <begin position="402"/>
        <end position="423"/>
    </location>
</feature>